<protein>
    <submittedName>
        <fullName evidence="3">Phosphoesterase</fullName>
    </submittedName>
</protein>
<evidence type="ECO:0000256" key="2">
    <source>
        <dbReference type="ARBA" id="ARBA00023026"/>
    </source>
</evidence>
<dbReference type="InterPro" id="IPR015943">
    <property type="entry name" value="WD40/YVTN_repeat-like_dom_sf"/>
</dbReference>
<keyword evidence="1" id="KW-0378">Hydrolase</keyword>
<keyword evidence="2" id="KW-0843">Virulence</keyword>
<dbReference type="Gene3D" id="2.130.10.10">
    <property type="entry name" value="YVTN repeat-like/Quinoprotein amine dehydrogenase"/>
    <property type="match status" value="2"/>
</dbReference>
<dbReference type="InterPro" id="IPR017850">
    <property type="entry name" value="Alkaline_phosphatase_core_sf"/>
</dbReference>
<dbReference type="AlphaFoldDB" id="A0A9W4H393"/>
<dbReference type="SUPFAM" id="SSF50969">
    <property type="entry name" value="YVTN repeat-like/Quinoprotein amine dehydrogenase"/>
    <property type="match status" value="1"/>
</dbReference>
<dbReference type="Pfam" id="PF04185">
    <property type="entry name" value="Phosphoesterase"/>
    <property type="match status" value="1"/>
</dbReference>
<sequence>MTACITVALGVTGTAVASTQQFGTQQVGQITENGQVVSADQYIAPYGDRLVINNGKIMSSTVSPDGTHLAASITDGGLAMSIVDLKSWKVQQLVGNSASADLRISGNDVGQEGPTYSPDGKQLWLGQTDGYTKFTVNPDGTVANPVAVKIPADGPKHALVGAAVFSADGSTVYSAVNGQNRVVAIDTATGTITHSWTVGNAPRDLVQVGGKLYVSNEGGRTAKPGESTINSYNTQVPANPVTGATTTGTVSVIDLADPAAAVGSIGVGLHPTAMYAKGRALFVTNTATNDVSVIDTAKGKVVQTIATQPWPEASVGYEPNAVTLTDDGHLLVTLGRANAVAVYRYTSPQEPVSYVGLLPTDYFPSEIATVGNKVVVSNTRGVDALRPTTAAGHGTHDTTSSLTQFTLPNDRVIRSETAKVFKQNGWGKNDVAVAHGKQKGKKPVPVPVRLGDPSTIKHVFLIVKENRTYDQVFGDMPQGNGAPALAQFGANVTPNQHALAEQFGLYDNTYDIGTNSAEGHNWLMQADNPEYTESSAGEYLRSYDTEDDALGHQRTGFLWSGAQAAGNTVRDFGEFQQFLTKPAGATWQNLYCDSKTMEATGQGTAYPLDSSSPIPSLNDVSVHGFPKFDTSVPDVYREQIWKQDFAKNGPANLNMFWLSSDHTGGPANSAAQVADNDLAVGRIVDTISHSPYWKDSAIFVVEDDSQAGLDHVDGHRAPIQIISPYAQHGTVDNHYYSQITMIRTIEQILGIHPMNQKDSAATPMAGAFTSKPDFTPFTALPNRTSLTAGLATPPSCGVDVPAPQDPAAAPAPKATVPAAEAPVAAQWNAWKTHQRLTGTNAVPDFANPAQMNHLTWYETHDWAKPYPGENRIFAPNDVPGAYIPSAEADD</sequence>
<dbReference type="SUPFAM" id="SSF53649">
    <property type="entry name" value="Alkaline phosphatase-like"/>
    <property type="match status" value="1"/>
</dbReference>
<evidence type="ECO:0000313" key="4">
    <source>
        <dbReference type="Proteomes" id="UP001153328"/>
    </source>
</evidence>
<dbReference type="Gene3D" id="3.40.720.10">
    <property type="entry name" value="Alkaline Phosphatase, subunit A"/>
    <property type="match status" value="1"/>
</dbReference>
<accession>A0A9W4H393</accession>
<dbReference type="GO" id="GO:0016788">
    <property type="term" value="F:hydrolase activity, acting on ester bonds"/>
    <property type="evidence" value="ECO:0007669"/>
    <property type="project" value="InterPro"/>
</dbReference>
<dbReference type="InterPro" id="IPR011044">
    <property type="entry name" value="Quino_amine_DH_bsu"/>
</dbReference>
<dbReference type="PANTHER" id="PTHR47197">
    <property type="entry name" value="PROTEIN NIRF"/>
    <property type="match status" value="1"/>
</dbReference>
<proteinExistence type="predicted"/>
<evidence type="ECO:0000313" key="3">
    <source>
        <dbReference type="EMBL" id="CAG7647861.1"/>
    </source>
</evidence>
<dbReference type="EMBL" id="CAJVAX010000018">
    <property type="protein sequence ID" value="CAG7647861.1"/>
    <property type="molecule type" value="Genomic_DNA"/>
</dbReference>
<reference evidence="3" key="1">
    <citation type="submission" date="2021-06" db="EMBL/GenBank/DDBJ databases">
        <authorList>
            <person name="Arsene-Ploetze F."/>
        </authorList>
    </citation>
    <scope>NUCLEOTIDE SEQUENCE</scope>
    <source>
        <strain evidence="3">SBRY1</strain>
    </source>
</reference>
<organism evidence="3 4">
    <name type="scientific">Actinacidiphila bryophytorum</name>
    <dbReference type="NCBI Taxonomy" id="1436133"/>
    <lineage>
        <taxon>Bacteria</taxon>
        <taxon>Bacillati</taxon>
        <taxon>Actinomycetota</taxon>
        <taxon>Actinomycetes</taxon>
        <taxon>Kitasatosporales</taxon>
        <taxon>Streptomycetaceae</taxon>
        <taxon>Actinacidiphila</taxon>
    </lineage>
</organism>
<dbReference type="InterPro" id="IPR007312">
    <property type="entry name" value="Phosphoesterase"/>
</dbReference>
<name>A0A9W4H393_9ACTN</name>
<gene>
    <name evidence="3" type="ORF">SBRY_40777</name>
</gene>
<dbReference type="PANTHER" id="PTHR47197:SF3">
    <property type="entry name" value="DIHYDRO-HEME D1 DEHYDROGENASE"/>
    <property type="match status" value="1"/>
</dbReference>
<comment type="caution">
    <text evidence="3">The sequence shown here is derived from an EMBL/GenBank/DDBJ whole genome shotgun (WGS) entry which is preliminary data.</text>
</comment>
<evidence type="ECO:0000256" key="1">
    <source>
        <dbReference type="ARBA" id="ARBA00022801"/>
    </source>
</evidence>
<dbReference type="Proteomes" id="UP001153328">
    <property type="component" value="Unassembled WGS sequence"/>
</dbReference>
<dbReference type="InterPro" id="IPR051200">
    <property type="entry name" value="Host-pathogen_enzymatic-act"/>
</dbReference>
<keyword evidence="4" id="KW-1185">Reference proteome</keyword>